<dbReference type="CDD" id="cd07043">
    <property type="entry name" value="STAS_anti-anti-sigma_factors"/>
    <property type="match status" value="1"/>
</dbReference>
<dbReference type="PANTHER" id="PTHR33495">
    <property type="entry name" value="ANTI-SIGMA FACTOR ANTAGONIST TM_1081-RELATED-RELATED"/>
    <property type="match status" value="1"/>
</dbReference>
<dbReference type="PROSITE" id="PS50801">
    <property type="entry name" value="STAS"/>
    <property type="match status" value="1"/>
</dbReference>
<proteinExistence type="predicted"/>
<dbReference type="EMBL" id="JBHUHZ010000002">
    <property type="protein sequence ID" value="MFD2163367.1"/>
    <property type="molecule type" value="Genomic_DNA"/>
</dbReference>
<keyword evidence="3" id="KW-1185">Reference proteome</keyword>
<dbReference type="InterPro" id="IPR036513">
    <property type="entry name" value="STAS_dom_sf"/>
</dbReference>
<sequence length="108" mass="12132">MIETHPKAGYLLVKIKVKEANLDVADQFKTEMFELIDQGNTTLMVSFSDVAYVDSSFLGALVSILKYAMSKEGDVSVVDLNKDINNLFSLIRMNKVFKVYNTEPDVFA</sequence>
<protein>
    <submittedName>
        <fullName evidence="2">STAS domain-containing protein</fullName>
    </submittedName>
</protein>
<name>A0ABW4ZND6_9SPHI</name>
<evidence type="ECO:0000259" key="1">
    <source>
        <dbReference type="PROSITE" id="PS50801"/>
    </source>
</evidence>
<feature type="domain" description="STAS" evidence="1">
    <location>
        <begin position="25"/>
        <end position="108"/>
    </location>
</feature>
<evidence type="ECO:0000313" key="3">
    <source>
        <dbReference type="Proteomes" id="UP001597387"/>
    </source>
</evidence>
<gene>
    <name evidence="2" type="ORF">ACFSJU_13250</name>
</gene>
<dbReference type="Proteomes" id="UP001597387">
    <property type="component" value="Unassembled WGS sequence"/>
</dbReference>
<dbReference type="Gene3D" id="3.30.750.24">
    <property type="entry name" value="STAS domain"/>
    <property type="match status" value="1"/>
</dbReference>
<accession>A0ABW4ZND6</accession>
<comment type="caution">
    <text evidence="2">The sequence shown here is derived from an EMBL/GenBank/DDBJ whole genome shotgun (WGS) entry which is preliminary data.</text>
</comment>
<evidence type="ECO:0000313" key="2">
    <source>
        <dbReference type="EMBL" id="MFD2163367.1"/>
    </source>
</evidence>
<dbReference type="Pfam" id="PF01740">
    <property type="entry name" value="STAS"/>
    <property type="match status" value="1"/>
</dbReference>
<dbReference type="SUPFAM" id="SSF52091">
    <property type="entry name" value="SpoIIaa-like"/>
    <property type="match status" value="1"/>
</dbReference>
<dbReference type="PANTHER" id="PTHR33495:SF2">
    <property type="entry name" value="ANTI-SIGMA FACTOR ANTAGONIST TM_1081-RELATED"/>
    <property type="match status" value="1"/>
</dbReference>
<dbReference type="RefSeq" id="WP_255900998.1">
    <property type="nucleotide sequence ID" value="NZ_JAFMZO010000002.1"/>
</dbReference>
<reference evidence="3" key="1">
    <citation type="journal article" date="2019" name="Int. J. Syst. Evol. Microbiol.">
        <title>The Global Catalogue of Microorganisms (GCM) 10K type strain sequencing project: providing services to taxonomists for standard genome sequencing and annotation.</title>
        <authorList>
            <consortium name="The Broad Institute Genomics Platform"/>
            <consortium name="The Broad Institute Genome Sequencing Center for Infectious Disease"/>
            <person name="Wu L."/>
            <person name="Ma J."/>
        </authorList>
    </citation>
    <scope>NUCLEOTIDE SEQUENCE [LARGE SCALE GENOMIC DNA]</scope>
    <source>
        <strain evidence="3">KCTC 42217</strain>
    </source>
</reference>
<organism evidence="2 3">
    <name type="scientific">Paradesertivirga mongoliensis</name>
    <dbReference type="NCBI Taxonomy" id="2100740"/>
    <lineage>
        <taxon>Bacteria</taxon>
        <taxon>Pseudomonadati</taxon>
        <taxon>Bacteroidota</taxon>
        <taxon>Sphingobacteriia</taxon>
        <taxon>Sphingobacteriales</taxon>
        <taxon>Sphingobacteriaceae</taxon>
        <taxon>Paradesertivirga</taxon>
    </lineage>
</organism>
<dbReference type="InterPro" id="IPR002645">
    <property type="entry name" value="STAS_dom"/>
</dbReference>